<evidence type="ECO:0000313" key="1">
    <source>
        <dbReference type="EMBL" id="KKL03529.1"/>
    </source>
</evidence>
<organism evidence="1">
    <name type="scientific">marine sediment metagenome</name>
    <dbReference type="NCBI Taxonomy" id="412755"/>
    <lineage>
        <taxon>unclassified sequences</taxon>
        <taxon>metagenomes</taxon>
        <taxon>ecological metagenomes</taxon>
    </lineage>
</organism>
<dbReference type="AlphaFoldDB" id="A0A0F9A1U8"/>
<accession>A0A0F9A1U8</accession>
<comment type="caution">
    <text evidence="1">The sequence shown here is derived from an EMBL/GenBank/DDBJ whole genome shotgun (WGS) entry which is preliminary data.</text>
</comment>
<reference evidence="1" key="1">
    <citation type="journal article" date="2015" name="Nature">
        <title>Complex archaea that bridge the gap between prokaryotes and eukaryotes.</title>
        <authorList>
            <person name="Spang A."/>
            <person name="Saw J.H."/>
            <person name="Jorgensen S.L."/>
            <person name="Zaremba-Niedzwiedzka K."/>
            <person name="Martijn J."/>
            <person name="Lind A.E."/>
            <person name="van Eijk R."/>
            <person name="Schleper C."/>
            <person name="Guy L."/>
            <person name="Ettema T.J."/>
        </authorList>
    </citation>
    <scope>NUCLEOTIDE SEQUENCE</scope>
</reference>
<dbReference type="EMBL" id="LAZR01044892">
    <property type="protein sequence ID" value="KKL03529.1"/>
    <property type="molecule type" value="Genomic_DNA"/>
</dbReference>
<feature type="non-terminal residue" evidence="1">
    <location>
        <position position="1"/>
    </location>
</feature>
<proteinExistence type="predicted"/>
<gene>
    <name evidence="1" type="ORF">LCGC14_2625220</name>
</gene>
<name>A0A0F9A1U8_9ZZZZ</name>
<protein>
    <submittedName>
        <fullName evidence="1">Uncharacterized protein</fullName>
    </submittedName>
</protein>
<sequence>IILEKKNWENVFSDIFPHKSSLGEIFENLRSFKSELSQKNVLRNYIHIVVLQHHN</sequence>